<keyword evidence="9" id="KW-1185">Reference proteome</keyword>
<sequence length="174" mass="17847">MALGTIINSTRRNLALLGVRVLLGAVLVAHGWQKLHDWGIAGTRSSFADMGIPNAGPAATFAVVAELGGGALILLGLCTPLAALLVAADMAGAFWFVHRGTEVFVGDGGWELVAGLGAAALALFAVGAGALSVDALLLGWWRRRRARKARLKPAKPAPAPTHNVLGEELAASDA</sequence>
<feature type="transmembrane region" description="Helical" evidence="7">
    <location>
        <begin position="55"/>
        <end position="74"/>
    </location>
</feature>
<proteinExistence type="inferred from homology"/>
<dbReference type="EMBL" id="JAUQTA010000001">
    <property type="protein sequence ID" value="MDO7868859.1"/>
    <property type="molecule type" value="Genomic_DNA"/>
</dbReference>
<dbReference type="PANTHER" id="PTHR33452:SF1">
    <property type="entry name" value="INNER MEMBRANE PROTEIN YPHA-RELATED"/>
    <property type="match status" value="1"/>
</dbReference>
<feature type="transmembrane region" description="Helical" evidence="7">
    <location>
        <begin position="81"/>
        <end position="98"/>
    </location>
</feature>
<keyword evidence="5 7" id="KW-1133">Transmembrane helix</keyword>
<organism evidence="8 9">
    <name type="scientific">Nocardioides jiangxiensis</name>
    <dbReference type="NCBI Taxonomy" id="3064524"/>
    <lineage>
        <taxon>Bacteria</taxon>
        <taxon>Bacillati</taxon>
        <taxon>Actinomycetota</taxon>
        <taxon>Actinomycetes</taxon>
        <taxon>Propionibacteriales</taxon>
        <taxon>Nocardioidaceae</taxon>
        <taxon>Nocardioides</taxon>
    </lineage>
</organism>
<name>A0ABT9B3G6_9ACTN</name>
<evidence type="ECO:0000256" key="3">
    <source>
        <dbReference type="ARBA" id="ARBA00022475"/>
    </source>
</evidence>
<dbReference type="PANTHER" id="PTHR33452">
    <property type="entry name" value="OXIDOREDUCTASE CATD-RELATED"/>
    <property type="match status" value="1"/>
</dbReference>
<evidence type="ECO:0000256" key="2">
    <source>
        <dbReference type="ARBA" id="ARBA00006679"/>
    </source>
</evidence>
<evidence type="ECO:0000313" key="9">
    <source>
        <dbReference type="Proteomes" id="UP001233314"/>
    </source>
</evidence>
<dbReference type="Pfam" id="PF07681">
    <property type="entry name" value="DoxX"/>
    <property type="match status" value="1"/>
</dbReference>
<accession>A0ABT9B3G6</accession>
<evidence type="ECO:0000256" key="7">
    <source>
        <dbReference type="SAM" id="Phobius"/>
    </source>
</evidence>
<evidence type="ECO:0000256" key="5">
    <source>
        <dbReference type="ARBA" id="ARBA00022989"/>
    </source>
</evidence>
<gene>
    <name evidence="8" type="ORF">Q5722_10815</name>
</gene>
<comment type="similarity">
    <text evidence="2">Belongs to the DoxX family.</text>
</comment>
<comment type="caution">
    <text evidence="8">The sequence shown here is derived from an EMBL/GenBank/DDBJ whole genome shotgun (WGS) entry which is preliminary data.</text>
</comment>
<dbReference type="Proteomes" id="UP001233314">
    <property type="component" value="Unassembled WGS sequence"/>
</dbReference>
<keyword evidence="6 7" id="KW-0472">Membrane</keyword>
<evidence type="ECO:0000256" key="4">
    <source>
        <dbReference type="ARBA" id="ARBA00022692"/>
    </source>
</evidence>
<evidence type="ECO:0000313" key="8">
    <source>
        <dbReference type="EMBL" id="MDO7868859.1"/>
    </source>
</evidence>
<dbReference type="InterPro" id="IPR051907">
    <property type="entry name" value="DoxX-like_oxidoreductase"/>
</dbReference>
<keyword evidence="4 7" id="KW-0812">Transmembrane</keyword>
<feature type="transmembrane region" description="Helical" evidence="7">
    <location>
        <begin position="118"/>
        <end position="141"/>
    </location>
</feature>
<reference evidence="8 9" key="1">
    <citation type="submission" date="2023-07" db="EMBL/GenBank/DDBJ databases">
        <title>Nocardioides sp. nov WY-20 isolated from soil.</title>
        <authorList>
            <person name="Liu B."/>
            <person name="Wan Y."/>
        </authorList>
    </citation>
    <scope>NUCLEOTIDE SEQUENCE [LARGE SCALE GENOMIC DNA]</scope>
    <source>
        <strain evidence="8 9">WY-20</strain>
    </source>
</reference>
<dbReference type="RefSeq" id="WP_305028212.1">
    <property type="nucleotide sequence ID" value="NZ_JAUQTA010000001.1"/>
</dbReference>
<evidence type="ECO:0000256" key="6">
    <source>
        <dbReference type="ARBA" id="ARBA00023136"/>
    </source>
</evidence>
<protein>
    <submittedName>
        <fullName evidence="8">DoxX family protein</fullName>
    </submittedName>
</protein>
<dbReference type="InterPro" id="IPR032808">
    <property type="entry name" value="DoxX"/>
</dbReference>
<comment type="subcellular location">
    <subcellularLocation>
        <location evidence="1">Cell membrane</location>
        <topology evidence="1">Multi-pass membrane protein</topology>
    </subcellularLocation>
</comment>
<evidence type="ECO:0000256" key="1">
    <source>
        <dbReference type="ARBA" id="ARBA00004651"/>
    </source>
</evidence>
<keyword evidence="3" id="KW-1003">Cell membrane</keyword>